<evidence type="ECO:0008006" key="4">
    <source>
        <dbReference type="Google" id="ProtNLM"/>
    </source>
</evidence>
<feature type="compositionally biased region" description="Polar residues" evidence="1">
    <location>
        <begin position="474"/>
        <end position="546"/>
    </location>
</feature>
<name>A0A9D4MQD6_DREPO</name>
<feature type="region of interest" description="Disordered" evidence="1">
    <location>
        <begin position="457"/>
        <end position="546"/>
    </location>
</feature>
<feature type="compositionally biased region" description="Basic and acidic residues" evidence="1">
    <location>
        <begin position="350"/>
        <end position="359"/>
    </location>
</feature>
<feature type="region of interest" description="Disordered" evidence="1">
    <location>
        <begin position="596"/>
        <end position="618"/>
    </location>
</feature>
<sequence>MTSSSADDTYCNENICCIEDFMSEKKCSLPAVVRVTPSDYEVTDNDEDIPTDIEFLLSKLEDIKLVRVKVLRFDKEDQVIAYKGIEFARRRSELVGREFFLPAEYQGCVRCIPRPGSRKLFTTIKEVLEDMPRYIKFNTESPSCNTSGKLNDGQKVASGSVLILSKISIFKDSAFRFLTCSIGNNHFLFREDQKVNIEAIDDGQLHTFSELSCLPVLPLFIQLGYVSPTEIVCDNDNDAESLLIVLSGPLEVTQFVKSTMLLAWTSNGKNETCKKVLLLRKTARDRSVVLHASFSDDDAKDYIQKHFRYFNKTEWLRKSMYALNADKFNTERFICLKRPLPSDECDDDESSKTRSHRSESIQNPKPVASVKPRVATKPDGVAAKQEIITPLSPGKSILPETPEIDAKWVEWTRKIKVIHKELVLFLRKDARNSGQDYLNWVPEKQNESEEQVIGITNVNLTEPKEDGKPKRKTPSSSGTNTFNLSNNQTLMNSSPLIGQSQDTKTPLPSTHLKSMNNENQDANQQVKTAQQGSLQTCPPSASLTPKELITNTDAGDAITVSVVQPLTSPIQKRPHNESDAYVKVKDNNSSLELHLTTSTNQQSRNNSHELSQTSLSKKGKCTLNKTVISKLGDQTDEHPPLPPKPNKSISNMASKYIIDVTTLSVNKDNNNKPNTPPKPSAKPKMTNRDKNNDFQSSAIHLDDHGEITCDTPSLPLSPHILSDESLTDTSQISLLSKQKYPDKTDGTSVSNPENQKRPENIVSMGITKSPSESSLYTNMVSPHPIFTSNTPPITMKPKILPKPRNDGYEEMIKFDNEIFVLKVKSGLNSSGSNSKYTPFVQPKSFAQRDDGNSVPIVTDRKNTSSYENVSIPPILPSLHNSKLEHLDNKDDYEEIMDPLNALADNDVHQENKAEFAKGYVDVTKVMRAGQTKEHFYDYSVLDVHECFKMCFPENLEISNLILKYRLDGSFFRDDGIESFCESASIGGIQKKKLMKIINDGWRPKL</sequence>
<feature type="region of interest" description="Disordered" evidence="1">
    <location>
        <begin position="736"/>
        <end position="769"/>
    </location>
</feature>
<reference evidence="2" key="1">
    <citation type="journal article" date="2019" name="bioRxiv">
        <title>The Genome of the Zebra Mussel, Dreissena polymorpha: A Resource for Invasive Species Research.</title>
        <authorList>
            <person name="McCartney M.A."/>
            <person name="Auch B."/>
            <person name="Kono T."/>
            <person name="Mallez S."/>
            <person name="Zhang Y."/>
            <person name="Obille A."/>
            <person name="Becker A."/>
            <person name="Abrahante J.E."/>
            <person name="Garbe J."/>
            <person name="Badalamenti J.P."/>
            <person name="Herman A."/>
            <person name="Mangelson H."/>
            <person name="Liachko I."/>
            <person name="Sullivan S."/>
            <person name="Sone E.D."/>
            <person name="Koren S."/>
            <person name="Silverstein K.A.T."/>
            <person name="Beckman K.B."/>
            <person name="Gohl D.M."/>
        </authorList>
    </citation>
    <scope>NUCLEOTIDE SEQUENCE</scope>
    <source>
        <strain evidence="2">Duluth1</strain>
        <tissue evidence="2">Whole animal</tissue>
    </source>
</reference>
<protein>
    <recommendedName>
        <fullName evidence="4">CABIT domain-containing protein</fullName>
    </recommendedName>
</protein>
<keyword evidence="3" id="KW-1185">Reference proteome</keyword>
<evidence type="ECO:0000313" key="3">
    <source>
        <dbReference type="Proteomes" id="UP000828390"/>
    </source>
</evidence>
<gene>
    <name evidence="2" type="ORF">DPMN_004467</name>
</gene>
<feature type="region of interest" description="Disordered" evidence="1">
    <location>
        <begin position="342"/>
        <end position="379"/>
    </location>
</feature>
<evidence type="ECO:0000256" key="1">
    <source>
        <dbReference type="SAM" id="MobiDB-lite"/>
    </source>
</evidence>
<organism evidence="2 3">
    <name type="scientific">Dreissena polymorpha</name>
    <name type="common">Zebra mussel</name>
    <name type="synonym">Mytilus polymorpha</name>
    <dbReference type="NCBI Taxonomy" id="45954"/>
    <lineage>
        <taxon>Eukaryota</taxon>
        <taxon>Metazoa</taxon>
        <taxon>Spiralia</taxon>
        <taxon>Lophotrochozoa</taxon>
        <taxon>Mollusca</taxon>
        <taxon>Bivalvia</taxon>
        <taxon>Autobranchia</taxon>
        <taxon>Heteroconchia</taxon>
        <taxon>Euheterodonta</taxon>
        <taxon>Imparidentia</taxon>
        <taxon>Neoheterodontei</taxon>
        <taxon>Myida</taxon>
        <taxon>Dreissenoidea</taxon>
        <taxon>Dreissenidae</taxon>
        <taxon>Dreissena</taxon>
    </lineage>
</organism>
<dbReference type="Proteomes" id="UP000828390">
    <property type="component" value="Unassembled WGS sequence"/>
</dbReference>
<accession>A0A9D4MQD6</accession>
<dbReference type="AlphaFoldDB" id="A0A9D4MQD6"/>
<feature type="compositionally biased region" description="Polar residues" evidence="1">
    <location>
        <begin position="596"/>
        <end position="616"/>
    </location>
</feature>
<reference evidence="2" key="2">
    <citation type="submission" date="2020-11" db="EMBL/GenBank/DDBJ databases">
        <authorList>
            <person name="McCartney M.A."/>
            <person name="Auch B."/>
            <person name="Kono T."/>
            <person name="Mallez S."/>
            <person name="Becker A."/>
            <person name="Gohl D.M."/>
            <person name="Silverstein K.A.T."/>
            <person name="Koren S."/>
            <person name="Bechman K.B."/>
            <person name="Herman A."/>
            <person name="Abrahante J.E."/>
            <person name="Garbe J."/>
        </authorList>
    </citation>
    <scope>NUCLEOTIDE SEQUENCE</scope>
    <source>
        <strain evidence="2">Duluth1</strain>
        <tissue evidence="2">Whole animal</tissue>
    </source>
</reference>
<comment type="caution">
    <text evidence="2">The sequence shown here is derived from an EMBL/GenBank/DDBJ whole genome shotgun (WGS) entry which is preliminary data.</text>
</comment>
<proteinExistence type="predicted"/>
<feature type="region of interest" description="Disordered" evidence="1">
    <location>
        <begin position="630"/>
        <end position="692"/>
    </location>
</feature>
<dbReference type="EMBL" id="JAIWYP010000001">
    <property type="protein sequence ID" value="KAH3880551.1"/>
    <property type="molecule type" value="Genomic_DNA"/>
</dbReference>
<evidence type="ECO:0000313" key="2">
    <source>
        <dbReference type="EMBL" id="KAH3880551.1"/>
    </source>
</evidence>